<feature type="transmembrane region" description="Helical" evidence="1">
    <location>
        <begin position="51"/>
        <end position="68"/>
    </location>
</feature>
<feature type="transmembrane region" description="Helical" evidence="1">
    <location>
        <begin position="95"/>
        <end position="114"/>
    </location>
</feature>
<dbReference type="InterPro" id="IPR056087">
    <property type="entry name" value="DUF7670"/>
</dbReference>
<organism evidence="3 4">
    <name type="scientific">Gramella jeungdoensis</name>
    <dbReference type="NCBI Taxonomy" id="708091"/>
    <lineage>
        <taxon>Bacteria</taxon>
        <taxon>Pseudomonadati</taxon>
        <taxon>Bacteroidota</taxon>
        <taxon>Flavobacteriia</taxon>
        <taxon>Flavobacteriales</taxon>
        <taxon>Flavobacteriaceae</taxon>
        <taxon>Christiangramia</taxon>
    </lineage>
</organism>
<keyword evidence="4" id="KW-1185">Reference proteome</keyword>
<evidence type="ECO:0000313" key="3">
    <source>
        <dbReference type="EMBL" id="MCM8571124.1"/>
    </source>
</evidence>
<reference evidence="3" key="1">
    <citation type="submission" date="2022-06" db="EMBL/GenBank/DDBJ databases">
        <title>Gramella sediminis sp. nov., isolated from deep-sea sediment of the Indian Ocean.</title>
        <authorList>
            <person name="Yang L."/>
        </authorList>
    </citation>
    <scope>NUCLEOTIDE SEQUENCE</scope>
    <source>
        <strain evidence="3">HMD3159</strain>
    </source>
</reference>
<proteinExistence type="predicted"/>
<dbReference type="EMBL" id="JAMSCK010000011">
    <property type="protein sequence ID" value="MCM8571124.1"/>
    <property type="molecule type" value="Genomic_DNA"/>
</dbReference>
<dbReference type="Proteomes" id="UP001155077">
    <property type="component" value="Unassembled WGS sequence"/>
</dbReference>
<evidence type="ECO:0000256" key="1">
    <source>
        <dbReference type="SAM" id="Phobius"/>
    </source>
</evidence>
<evidence type="ECO:0000259" key="2">
    <source>
        <dbReference type="Pfam" id="PF24709"/>
    </source>
</evidence>
<protein>
    <recommendedName>
        <fullName evidence="2">DUF7670 domain-containing protein</fullName>
    </recommendedName>
</protein>
<feature type="transmembrane region" description="Helical" evidence="1">
    <location>
        <begin position="12"/>
        <end position="36"/>
    </location>
</feature>
<evidence type="ECO:0000313" key="4">
    <source>
        <dbReference type="Proteomes" id="UP001155077"/>
    </source>
</evidence>
<sequence length="128" mass="14796">MISYSKYLNRSILWIARGWGGIILAFVLFFLIAHIFGNEEGGTGFSDTRDIITFILFPVSTIIGLAIAYKWEGLGGLISSLAILIAMFINEVIDFKFLLTIFPPGFLYLVYWFMERREHRHSERMKLH</sequence>
<keyword evidence="1" id="KW-0812">Transmembrane</keyword>
<gene>
    <name evidence="3" type="ORF">NE848_17140</name>
</gene>
<keyword evidence="1" id="KW-0472">Membrane</keyword>
<feature type="domain" description="DUF7670" evidence="2">
    <location>
        <begin position="9"/>
        <end position="118"/>
    </location>
</feature>
<dbReference type="RefSeq" id="WP_252115838.1">
    <property type="nucleotide sequence ID" value="NZ_JAMSCK010000011.1"/>
</dbReference>
<comment type="caution">
    <text evidence="3">The sequence shown here is derived from an EMBL/GenBank/DDBJ whole genome shotgun (WGS) entry which is preliminary data.</text>
</comment>
<name>A0ABT0Z8N5_9FLAO</name>
<keyword evidence="1" id="KW-1133">Transmembrane helix</keyword>
<feature type="transmembrane region" description="Helical" evidence="1">
    <location>
        <begin position="73"/>
        <end position="89"/>
    </location>
</feature>
<accession>A0ABT0Z8N5</accession>
<dbReference type="Pfam" id="PF24709">
    <property type="entry name" value="DUF7670"/>
    <property type="match status" value="1"/>
</dbReference>